<evidence type="ECO:0000313" key="2">
    <source>
        <dbReference type="Proteomes" id="UP000254866"/>
    </source>
</evidence>
<dbReference type="STRING" id="2656787.A0A370TFR4"/>
<dbReference type="RefSeq" id="XP_031867021.1">
    <property type="nucleotide sequence ID" value="XM_032016730.1"/>
</dbReference>
<dbReference type="PANTHER" id="PTHR47657">
    <property type="entry name" value="STEROL REGULATORY ELEMENT-BINDING PROTEIN ECM22"/>
    <property type="match status" value="1"/>
</dbReference>
<dbReference type="EMBL" id="NPIC01000008">
    <property type="protein sequence ID" value="RDL33739.1"/>
    <property type="molecule type" value="Genomic_DNA"/>
</dbReference>
<evidence type="ECO:0000313" key="1">
    <source>
        <dbReference type="EMBL" id="RDL33739.1"/>
    </source>
</evidence>
<dbReference type="OrthoDB" id="416217at2759"/>
<dbReference type="GeneID" id="43600956"/>
<dbReference type="InterPro" id="IPR021858">
    <property type="entry name" value="Fun_TF"/>
</dbReference>
<comment type="caution">
    <text evidence="1">The sequence shown here is derived from an EMBL/GenBank/DDBJ whole genome shotgun (WGS) entry which is preliminary data.</text>
</comment>
<dbReference type="InterPro" id="IPR052400">
    <property type="entry name" value="Zn2-C6_fungal_TF"/>
</dbReference>
<accession>A0A370TFR4</accession>
<proteinExistence type="predicted"/>
<sequence>MNTDYRIQFLLLRDEFHVIRERALADMNDHTSLQGIWVHPAKSSAEMEIEFEKLGPEDDRYLSQHFPSCQGSFTSSDNGQTPQVGPSMGNMVYDAPNSNSTPEDSSSLNTPECVLAHCPPLKVVECPNTEAKSRPRPRKGHKKSRHGCFNCKSRKIKNEYVMHAILGLAASHLGMITGEDLNATALHHRHLAILGSNEAISRAPRTGSDGDALLASCYLIAFQSTYMPDGMEETFRMLRGCTMLSRQLKLEELPMGFFCIDHFEYMIERLSNIPLIDTCSVQNAQQALAALLPTVEKSNNIEFYNHLVDITDLLAISSVRTYFKFLGVYQWIISMNNNKLREFTAPENVVSRILLIHFLAIQLVMGPIIDREFGERRCVVTLRGHLDWINSGTHILPADMRDLIEWPISVARSNTGMSIVK</sequence>
<dbReference type="AlphaFoldDB" id="A0A370TFR4"/>
<keyword evidence="2" id="KW-1185">Reference proteome</keyword>
<dbReference type="Proteomes" id="UP000254866">
    <property type="component" value="Unassembled WGS sequence"/>
</dbReference>
<reference evidence="1 2" key="1">
    <citation type="journal article" date="2018" name="IMA Fungus">
        <title>IMA Genome-F 9: Draft genome sequence of Annulohypoxylon stygium, Aspergillus mulundensis, Berkeleyomyces basicola (syn. Thielaviopsis basicola), Ceratocystis smalleyi, two Cercospora beticola strains, Coleophoma cylindrospora, Fusarium fracticaudum, Phialophora cf. hyalina, and Morchella septimelata.</title>
        <authorList>
            <person name="Wingfield B.D."/>
            <person name="Bills G.F."/>
            <person name="Dong Y."/>
            <person name="Huang W."/>
            <person name="Nel W.J."/>
            <person name="Swalarsk-Parry B.S."/>
            <person name="Vaghefi N."/>
            <person name="Wilken P.M."/>
            <person name="An Z."/>
            <person name="de Beer Z.W."/>
            <person name="De Vos L."/>
            <person name="Chen L."/>
            <person name="Duong T.A."/>
            <person name="Gao Y."/>
            <person name="Hammerbacher A."/>
            <person name="Kikkert J.R."/>
            <person name="Li Y."/>
            <person name="Li H."/>
            <person name="Li K."/>
            <person name="Li Q."/>
            <person name="Liu X."/>
            <person name="Ma X."/>
            <person name="Naidoo K."/>
            <person name="Pethybridge S.J."/>
            <person name="Sun J."/>
            <person name="Steenkamp E.T."/>
            <person name="van der Nest M.A."/>
            <person name="van Wyk S."/>
            <person name="Wingfield M.J."/>
            <person name="Xiong C."/>
            <person name="Yue Q."/>
            <person name="Zhang X."/>
        </authorList>
    </citation>
    <scope>NUCLEOTIDE SEQUENCE [LARGE SCALE GENOMIC DNA]</scope>
    <source>
        <strain evidence="1 2">BP 5553</strain>
    </source>
</reference>
<organism evidence="1 2">
    <name type="scientific">Venustampulla echinocandica</name>
    <dbReference type="NCBI Taxonomy" id="2656787"/>
    <lineage>
        <taxon>Eukaryota</taxon>
        <taxon>Fungi</taxon>
        <taxon>Dikarya</taxon>
        <taxon>Ascomycota</taxon>
        <taxon>Pezizomycotina</taxon>
        <taxon>Leotiomycetes</taxon>
        <taxon>Helotiales</taxon>
        <taxon>Pleuroascaceae</taxon>
        <taxon>Venustampulla</taxon>
    </lineage>
</organism>
<dbReference type="GO" id="GO:0000981">
    <property type="term" value="F:DNA-binding transcription factor activity, RNA polymerase II-specific"/>
    <property type="evidence" value="ECO:0007669"/>
    <property type="project" value="TreeGrafter"/>
</dbReference>
<gene>
    <name evidence="1" type="ORF">BP5553_08107</name>
</gene>
<dbReference type="PANTHER" id="PTHR47657:SF7">
    <property type="entry name" value="STEROL REGULATORY ELEMENT-BINDING PROTEIN ECM22"/>
    <property type="match status" value="1"/>
</dbReference>
<protein>
    <recommendedName>
        <fullName evidence="3">C6 transcription factor</fullName>
    </recommendedName>
</protein>
<dbReference type="Pfam" id="PF11951">
    <property type="entry name" value="Fungal_trans_2"/>
    <property type="match status" value="1"/>
</dbReference>
<name>A0A370TFR4_9HELO</name>
<evidence type="ECO:0008006" key="3">
    <source>
        <dbReference type="Google" id="ProtNLM"/>
    </source>
</evidence>